<gene>
    <name evidence="1" type="ORF">EBH_0024370</name>
</gene>
<sequence>MVHILGTTATALEEPAEVRAWGNALLDLEQGRVVNAAGVAVLAVEVIAVSDSGQLTGRERPERAVRRGLGLDLGGEMGPTVRGTASRRMREAAELAPGDAACLRDRRSSDSLVSENQEIGVTSFAGLIAGGGSGADALTARASVGLGVL</sequence>
<protein>
    <submittedName>
        <fullName evidence="1">Uncharacterized protein</fullName>
    </submittedName>
</protein>
<evidence type="ECO:0000313" key="2">
    <source>
        <dbReference type="Proteomes" id="UP000030750"/>
    </source>
</evidence>
<name>U6LVH0_9EIME</name>
<proteinExistence type="predicted"/>
<dbReference type="EMBL" id="HG713797">
    <property type="protein sequence ID" value="CDJ54131.1"/>
    <property type="molecule type" value="Genomic_DNA"/>
</dbReference>
<dbReference type="AlphaFoldDB" id="U6LVH0"/>
<accession>U6LVH0</accession>
<reference evidence="1" key="1">
    <citation type="submission" date="2013-10" db="EMBL/GenBank/DDBJ databases">
        <title>Genomic analysis of the causative agents of coccidiosis in chickens.</title>
        <authorList>
            <person name="Reid A.J."/>
            <person name="Blake D."/>
            <person name="Billington K."/>
            <person name="Browne H."/>
            <person name="Dunn M."/>
            <person name="Hung S."/>
            <person name="Kawahara F."/>
            <person name="Miranda-Saavedra D."/>
            <person name="Mourier T."/>
            <person name="Nagra H."/>
            <person name="Otto T.D."/>
            <person name="Rawlings N."/>
            <person name="Sanchez A."/>
            <person name="Sanders M."/>
            <person name="Subramaniam C."/>
            <person name="Tay Y."/>
            <person name="Dear P."/>
            <person name="Doerig C."/>
            <person name="Gruber A."/>
            <person name="Parkinson J."/>
            <person name="Shirley M."/>
            <person name="Wan K.L."/>
            <person name="Berriman M."/>
            <person name="Tomley F."/>
            <person name="Pain A."/>
        </authorList>
    </citation>
    <scope>NUCLEOTIDE SEQUENCE [LARGE SCALE GENOMIC DNA]</scope>
    <source>
        <strain evidence="1">Houghton</strain>
    </source>
</reference>
<dbReference type="VEuPathDB" id="ToxoDB:EBH_0024370"/>
<reference evidence="1" key="2">
    <citation type="submission" date="2013-10" db="EMBL/GenBank/DDBJ databases">
        <authorList>
            <person name="Aslett M."/>
        </authorList>
    </citation>
    <scope>NUCLEOTIDE SEQUENCE [LARGE SCALE GENOMIC DNA]</scope>
    <source>
        <strain evidence="1">Houghton</strain>
    </source>
</reference>
<evidence type="ECO:0000313" key="1">
    <source>
        <dbReference type="EMBL" id="CDJ54131.1"/>
    </source>
</evidence>
<organism evidence="1 2">
    <name type="scientific">Eimeria brunetti</name>
    <dbReference type="NCBI Taxonomy" id="51314"/>
    <lineage>
        <taxon>Eukaryota</taxon>
        <taxon>Sar</taxon>
        <taxon>Alveolata</taxon>
        <taxon>Apicomplexa</taxon>
        <taxon>Conoidasida</taxon>
        <taxon>Coccidia</taxon>
        <taxon>Eucoccidiorida</taxon>
        <taxon>Eimeriorina</taxon>
        <taxon>Eimeriidae</taxon>
        <taxon>Eimeria</taxon>
    </lineage>
</organism>
<keyword evidence="2" id="KW-1185">Reference proteome</keyword>
<dbReference type="Proteomes" id="UP000030750">
    <property type="component" value="Unassembled WGS sequence"/>
</dbReference>